<reference evidence="2" key="1">
    <citation type="submission" date="2022-07" db="EMBL/GenBank/DDBJ databases">
        <title>Phylogenomic reconstructions and comparative analyses of Kickxellomycotina fungi.</title>
        <authorList>
            <person name="Reynolds N.K."/>
            <person name="Stajich J.E."/>
            <person name="Barry K."/>
            <person name="Grigoriev I.V."/>
            <person name="Crous P."/>
            <person name="Smith M.E."/>
        </authorList>
    </citation>
    <scope>NUCLEOTIDE SEQUENCE</scope>
    <source>
        <strain evidence="2">NBRC 32514</strain>
    </source>
</reference>
<dbReference type="OrthoDB" id="5556965at2759"/>
<feature type="region of interest" description="Disordered" evidence="1">
    <location>
        <begin position="186"/>
        <end position="217"/>
    </location>
</feature>
<comment type="caution">
    <text evidence="2">The sequence shown here is derived from an EMBL/GenBank/DDBJ whole genome shotgun (WGS) entry which is preliminary data.</text>
</comment>
<dbReference type="AlphaFoldDB" id="A0A9W7Y6W6"/>
<proteinExistence type="predicted"/>
<protein>
    <submittedName>
        <fullName evidence="2">Uncharacterized protein</fullName>
    </submittedName>
</protein>
<dbReference type="EMBL" id="JANBOJ010000018">
    <property type="protein sequence ID" value="KAJ1724907.1"/>
    <property type="molecule type" value="Genomic_DNA"/>
</dbReference>
<evidence type="ECO:0000313" key="2">
    <source>
        <dbReference type="EMBL" id="KAJ1724907.1"/>
    </source>
</evidence>
<accession>A0A9W7Y6W6</accession>
<feature type="compositionally biased region" description="Low complexity" evidence="1">
    <location>
        <begin position="20"/>
        <end position="34"/>
    </location>
</feature>
<evidence type="ECO:0000313" key="3">
    <source>
        <dbReference type="Proteomes" id="UP001149813"/>
    </source>
</evidence>
<dbReference type="Proteomes" id="UP001149813">
    <property type="component" value="Unassembled WGS sequence"/>
</dbReference>
<organism evidence="2 3">
    <name type="scientific">Coemansia erecta</name>
    <dbReference type="NCBI Taxonomy" id="147472"/>
    <lineage>
        <taxon>Eukaryota</taxon>
        <taxon>Fungi</taxon>
        <taxon>Fungi incertae sedis</taxon>
        <taxon>Zoopagomycota</taxon>
        <taxon>Kickxellomycotina</taxon>
        <taxon>Kickxellomycetes</taxon>
        <taxon>Kickxellales</taxon>
        <taxon>Kickxellaceae</taxon>
        <taxon>Coemansia</taxon>
    </lineage>
</organism>
<keyword evidence="3" id="KW-1185">Reference proteome</keyword>
<evidence type="ECO:0000256" key="1">
    <source>
        <dbReference type="SAM" id="MobiDB-lite"/>
    </source>
</evidence>
<sequence>MVFGWQRSSSRRPKETKLVRAATTAAAMPQAAGGRASGGASIGRRTSLPARATPPAILATPLAGPVAEDGCEVVPQFFPGYQTSPMAAAGYARGSPASACFPGELAGGAQRRAGSVRVGGGSVVVERAAAGRRRSDGSTLSNAETLVHMHNSPGCAPVFSTQDPMHAYAGYYSARQPQMQHMPAPLRNDRRASTAASAGMPSDVRSSDPPSPADACGLAGHRRASAVILPASDHEYYPLHGASPARQYSAKYYVGSQGAAMYADEGRPGSYANRRRGDSIGGSSAGGCSIGSSVCSSATVSPASPAEFYYDCYASAPAFAASQLYHGQRQQSPVRSQYYADSTAAATAASGPTLHRNNTTKTMSHNDLALDCRVMDTAGRRRLSPSRSVNFAGHAPHSMHYATSLPSTPEGMVIDNVPAIPHLVDELRPSLSGHCGLRQSAVSVATTASATEDQLNGLCCDDADTVDLVSTVAAVGRQHAYLPPRSTTLTITN</sequence>
<gene>
    <name evidence="2" type="ORF">LPJ53_000905</name>
</gene>
<feature type="region of interest" description="Disordered" evidence="1">
    <location>
        <begin position="1"/>
        <end position="47"/>
    </location>
</feature>
<name>A0A9W7Y6W6_9FUNG</name>